<name>A0ACC0ZA75_9ROSI</name>
<proteinExistence type="predicted"/>
<evidence type="ECO:0000313" key="1">
    <source>
        <dbReference type="EMBL" id="KAJ0048435.1"/>
    </source>
</evidence>
<comment type="caution">
    <text evidence="1">The sequence shown here is derived from an EMBL/GenBank/DDBJ whole genome shotgun (WGS) entry which is preliminary data.</text>
</comment>
<sequence length="80" mass="8640">MANKPTTLSKAISLARLFEAKVATQKKVVSPTKGVPQALKPPNFPSTTTSNSVKKPPDFPSTTTSNSVKKLSLDEVDERR</sequence>
<accession>A0ACC0ZA75</accession>
<keyword evidence="2" id="KW-1185">Reference proteome</keyword>
<protein>
    <submittedName>
        <fullName evidence="1">Uncharacterized protein</fullName>
    </submittedName>
</protein>
<gene>
    <name evidence="1" type="ORF">Pint_15778</name>
</gene>
<dbReference type="Proteomes" id="UP001163603">
    <property type="component" value="Chromosome 2"/>
</dbReference>
<organism evidence="1 2">
    <name type="scientific">Pistacia integerrima</name>
    <dbReference type="NCBI Taxonomy" id="434235"/>
    <lineage>
        <taxon>Eukaryota</taxon>
        <taxon>Viridiplantae</taxon>
        <taxon>Streptophyta</taxon>
        <taxon>Embryophyta</taxon>
        <taxon>Tracheophyta</taxon>
        <taxon>Spermatophyta</taxon>
        <taxon>Magnoliopsida</taxon>
        <taxon>eudicotyledons</taxon>
        <taxon>Gunneridae</taxon>
        <taxon>Pentapetalae</taxon>
        <taxon>rosids</taxon>
        <taxon>malvids</taxon>
        <taxon>Sapindales</taxon>
        <taxon>Anacardiaceae</taxon>
        <taxon>Pistacia</taxon>
    </lineage>
</organism>
<dbReference type="EMBL" id="CM047737">
    <property type="protein sequence ID" value="KAJ0048435.1"/>
    <property type="molecule type" value="Genomic_DNA"/>
</dbReference>
<evidence type="ECO:0000313" key="2">
    <source>
        <dbReference type="Proteomes" id="UP001163603"/>
    </source>
</evidence>
<reference evidence="2" key="1">
    <citation type="journal article" date="2023" name="G3 (Bethesda)">
        <title>Genome assembly and association tests identify interacting loci associated with vigor, precocity, and sex in interspecific pistachio rootstocks.</title>
        <authorList>
            <person name="Palmer W."/>
            <person name="Jacygrad E."/>
            <person name="Sagayaradj S."/>
            <person name="Cavanaugh K."/>
            <person name="Han R."/>
            <person name="Bertier L."/>
            <person name="Beede B."/>
            <person name="Kafkas S."/>
            <person name="Golino D."/>
            <person name="Preece J."/>
            <person name="Michelmore R."/>
        </authorList>
    </citation>
    <scope>NUCLEOTIDE SEQUENCE [LARGE SCALE GENOMIC DNA]</scope>
</reference>